<gene>
    <name evidence="1" type="ORF">N7515_004619</name>
</gene>
<reference evidence="1" key="2">
    <citation type="journal article" date="2023" name="IMA Fungus">
        <title>Comparative genomic study of the Penicillium genus elucidates a diverse pangenome and 15 lateral gene transfer events.</title>
        <authorList>
            <person name="Petersen C."/>
            <person name="Sorensen T."/>
            <person name="Nielsen M.R."/>
            <person name="Sondergaard T.E."/>
            <person name="Sorensen J.L."/>
            <person name="Fitzpatrick D.A."/>
            <person name="Frisvad J.C."/>
            <person name="Nielsen K.L."/>
        </authorList>
    </citation>
    <scope>NUCLEOTIDE SEQUENCE</scope>
    <source>
        <strain evidence="1">IBT 22155</strain>
    </source>
</reference>
<reference evidence="1" key="1">
    <citation type="submission" date="2022-11" db="EMBL/GenBank/DDBJ databases">
        <authorList>
            <person name="Petersen C."/>
        </authorList>
    </citation>
    <scope>NUCLEOTIDE SEQUENCE</scope>
    <source>
        <strain evidence="1">IBT 22155</strain>
    </source>
</reference>
<comment type="caution">
    <text evidence="1">The sequence shown here is derived from an EMBL/GenBank/DDBJ whole genome shotgun (WGS) entry which is preliminary data.</text>
</comment>
<dbReference type="RefSeq" id="XP_056522313.1">
    <property type="nucleotide sequence ID" value="XM_056665363.1"/>
</dbReference>
<proteinExistence type="predicted"/>
<keyword evidence="2" id="KW-1185">Reference proteome</keyword>
<organism evidence="1 2">
    <name type="scientific">Penicillium bovifimosum</name>
    <dbReference type="NCBI Taxonomy" id="126998"/>
    <lineage>
        <taxon>Eukaryota</taxon>
        <taxon>Fungi</taxon>
        <taxon>Dikarya</taxon>
        <taxon>Ascomycota</taxon>
        <taxon>Pezizomycotina</taxon>
        <taxon>Eurotiomycetes</taxon>
        <taxon>Eurotiomycetidae</taxon>
        <taxon>Eurotiales</taxon>
        <taxon>Aspergillaceae</taxon>
        <taxon>Penicillium</taxon>
    </lineage>
</organism>
<dbReference type="OrthoDB" id="6500128at2759"/>
<dbReference type="EMBL" id="JAPQKL010000004">
    <property type="protein sequence ID" value="KAJ5135341.1"/>
    <property type="molecule type" value="Genomic_DNA"/>
</dbReference>
<evidence type="ECO:0000313" key="1">
    <source>
        <dbReference type="EMBL" id="KAJ5135341.1"/>
    </source>
</evidence>
<dbReference type="AlphaFoldDB" id="A0A9W9H0G0"/>
<feature type="non-terminal residue" evidence="1">
    <location>
        <position position="225"/>
    </location>
</feature>
<protein>
    <submittedName>
        <fullName evidence="1">Multidrug resistance-associated protein</fullName>
    </submittedName>
</protein>
<dbReference type="Proteomes" id="UP001149079">
    <property type="component" value="Unassembled WGS sequence"/>
</dbReference>
<name>A0A9W9H0G0_9EURO</name>
<accession>A0A9W9H0G0</accession>
<dbReference type="GeneID" id="81404533"/>
<evidence type="ECO:0000313" key="2">
    <source>
        <dbReference type="Proteomes" id="UP001149079"/>
    </source>
</evidence>
<sequence length="225" mass="24971">ILLAILFTLHVIYTVSRHQSSVIQTKLSITADTLEIFASAAAVLLSFLEDQRSVEPSVLLAIYFSGLVVLTIPRLRSLWLIPSINLCRGLLTGIYILTVLAFLLESSTKFRLLRATYQHKKASVSGVEVYSSGSILSLNEIPELDQDLQSDVALEKLEIAWASSRSEFRLIKAVFRAYSRTALNAVIPRLALSAFKFCQPFLITSTINYFESGLSDSTAETKEYG</sequence>